<name>A0A2V2ZX49_9BACI</name>
<evidence type="ECO:0008006" key="4">
    <source>
        <dbReference type="Google" id="ProtNLM"/>
    </source>
</evidence>
<organism evidence="2 3">
    <name type="scientific">Cytobacillus oceanisediminis</name>
    <dbReference type="NCBI Taxonomy" id="665099"/>
    <lineage>
        <taxon>Bacteria</taxon>
        <taxon>Bacillati</taxon>
        <taxon>Bacillota</taxon>
        <taxon>Bacilli</taxon>
        <taxon>Bacillales</taxon>
        <taxon>Bacillaceae</taxon>
        <taxon>Cytobacillus</taxon>
    </lineage>
</organism>
<keyword evidence="1" id="KW-0812">Transmembrane</keyword>
<accession>A0A2V2ZX49</accession>
<evidence type="ECO:0000256" key="1">
    <source>
        <dbReference type="SAM" id="Phobius"/>
    </source>
</evidence>
<sequence length="48" mass="5093">METKKANQGGNAAGEHGSLKGTIFSVTVTGLGIFITYLIVYGLYMARI</sequence>
<evidence type="ECO:0000313" key="2">
    <source>
        <dbReference type="EMBL" id="PWW29038.1"/>
    </source>
</evidence>
<reference evidence="2 3" key="1">
    <citation type="submission" date="2018-05" db="EMBL/GenBank/DDBJ databases">
        <title>Freshwater and sediment microbial communities from various areas in North America, analyzing microbe dynamics in response to fracking.</title>
        <authorList>
            <person name="Lamendella R."/>
        </authorList>
    </citation>
    <scope>NUCLEOTIDE SEQUENCE [LARGE SCALE GENOMIC DNA]</scope>
    <source>
        <strain evidence="2 3">15_TX</strain>
    </source>
</reference>
<dbReference type="Proteomes" id="UP000247150">
    <property type="component" value="Unassembled WGS sequence"/>
</dbReference>
<feature type="transmembrane region" description="Helical" evidence="1">
    <location>
        <begin position="23"/>
        <end position="44"/>
    </location>
</feature>
<evidence type="ECO:0000313" key="3">
    <source>
        <dbReference type="Proteomes" id="UP000247150"/>
    </source>
</evidence>
<protein>
    <recommendedName>
        <fullName evidence="4">Cytochrome c oxidase subunit 2A</fullName>
    </recommendedName>
</protein>
<dbReference type="EMBL" id="QGTW01000005">
    <property type="protein sequence ID" value="PWW29038.1"/>
    <property type="molecule type" value="Genomic_DNA"/>
</dbReference>
<proteinExistence type="predicted"/>
<keyword evidence="1" id="KW-1133">Transmembrane helix</keyword>
<keyword evidence="1" id="KW-0472">Membrane</keyword>
<comment type="caution">
    <text evidence="2">The sequence shown here is derived from an EMBL/GenBank/DDBJ whole genome shotgun (WGS) entry which is preliminary data.</text>
</comment>
<dbReference type="AlphaFoldDB" id="A0A2V2ZX49"/>
<gene>
    <name evidence="2" type="ORF">DFO73_105278</name>
</gene>
<dbReference type="RefSeq" id="WP_181395995.1">
    <property type="nucleotide sequence ID" value="NZ_QGTW01000005.1"/>
</dbReference>